<dbReference type="EC" id="2.7.7.7" evidence="3 16"/>
<dbReference type="InterPro" id="IPR020046">
    <property type="entry name" value="5-3_exonucl_a-hlix_arch_N"/>
</dbReference>
<evidence type="ECO:0000256" key="16">
    <source>
        <dbReference type="NCBIfam" id="TIGR00593"/>
    </source>
</evidence>
<dbReference type="InterPro" id="IPR002298">
    <property type="entry name" value="DNA_polymerase_A"/>
</dbReference>
<evidence type="ECO:0000256" key="1">
    <source>
        <dbReference type="ARBA" id="ARBA00007705"/>
    </source>
</evidence>
<keyword evidence="7 17" id="KW-0235">DNA replication</keyword>
<evidence type="ECO:0000256" key="5">
    <source>
        <dbReference type="ARBA" id="ARBA00022679"/>
    </source>
</evidence>
<evidence type="ECO:0000256" key="11">
    <source>
        <dbReference type="ARBA" id="ARBA00022839"/>
    </source>
</evidence>
<dbReference type="InterPro" id="IPR043502">
    <property type="entry name" value="DNA/RNA_pol_sf"/>
</dbReference>
<comment type="caution">
    <text evidence="21">The sequence shown here is derived from an EMBL/GenBank/DDBJ whole genome shotgun (WGS) entry which is preliminary data.</text>
</comment>
<evidence type="ECO:0000256" key="7">
    <source>
        <dbReference type="ARBA" id="ARBA00022705"/>
    </source>
</evidence>
<dbReference type="InterPro" id="IPR002562">
    <property type="entry name" value="3'-5'_exonuclease_dom"/>
</dbReference>
<dbReference type="NCBIfam" id="NF004397">
    <property type="entry name" value="PRK05755.1"/>
    <property type="match status" value="1"/>
</dbReference>
<accession>A0ABN1F3T3</accession>
<dbReference type="SMART" id="SM00474">
    <property type="entry name" value="35EXOc"/>
    <property type="match status" value="1"/>
</dbReference>
<evidence type="ECO:0000256" key="13">
    <source>
        <dbReference type="ARBA" id="ARBA00023125"/>
    </source>
</evidence>
<evidence type="ECO:0000313" key="22">
    <source>
        <dbReference type="Proteomes" id="UP001499951"/>
    </source>
</evidence>
<dbReference type="PANTHER" id="PTHR10133">
    <property type="entry name" value="DNA POLYMERASE I"/>
    <property type="match status" value="1"/>
</dbReference>
<dbReference type="SMART" id="SM00279">
    <property type="entry name" value="HhH2"/>
    <property type="match status" value="1"/>
</dbReference>
<sequence>MSALQKGDHLYLIDGSGYLFRAYHALPPLTRKSDGLPTGAVSGYCNMLWKLIEDMRDGDKPTHLAVIFDAGKHTFRNDIYPEYKANRPPPPEDLIPQFPLVRDATRAFGVACVELAGYEADDLIATYARMAREAGARCTIVSSDKDLMQLVVDGEVQLFDGMKNKRIGSAEVMEKFGVPPSKVVDVQSLAGDSTDNVPGVPGIGIKTAAELINTFGDLESLLARAGEIKQPKRRETLQTNVEKARISQKLVKLDDHAAITEQPDGFIVREPVPADLIAFLTAMEFSTLKKRAISHYGVGDADAMVAEVGLTAESNKQVEASAAASGEVGAVADRTAILKPIDHSRYETVTNPERLDAWIAKARAQGYVCVDTETTSLDAMQARLCGVSLAVAPNEACYVPCGHVPAGGLDLMGSPDLVQMRESVLLGQLKMLLEDRAVLKIGQNLKYDYLIFLQRGIRIAPFDDTMLMSYVLDAGRQGHGMDELSELHLSHKPISFSDVAGKGREKVTFDCVGVAEATRYSAEDADVTLRLWMLLKPRLMAEKKRTVYETLERPLMPVLADMEREGVMIDPDLLRRLSNDFATDMAKLEEEICKLAGEKFNVASPKQLGEILFDKMGIPGGQKTKTGAWSTDAGILEDLAAQGHDLPQKVLDWRTLAKLRGTYTDALPTFINPQTGRVHTSYAMAAAATGRLASTDPNLQNIPIRTAEGRKIRQAFIAPAGKKLISADYSQIELRLFAHIADIPQLKKAFADGLDIHAMTASEIFGVPVKDMPAEVRRRAKAINFGIIYGISAFGLAAQLGIARGEADDYIKKYFARFPGIRDYMETTKAFAREHGYVETLFGRRVHIREIASKVPGLRGGAERAAINAPIQGTAADIIRRAMIRMPDALAAAGLKAKMLLQVHDELVFEAAGAEEETTRTIAKKVMEEANLPVVPLSVKLTVEARAADNWDAAH</sequence>
<dbReference type="InterPro" id="IPR002421">
    <property type="entry name" value="5-3_exonuclease"/>
</dbReference>
<dbReference type="PROSITE" id="PS00447">
    <property type="entry name" value="DNA_POLYMERASE_A"/>
    <property type="match status" value="1"/>
</dbReference>
<evidence type="ECO:0000256" key="8">
    <source>
        <dbReference type="ARBA" id="ARBA00022722"/>
    </source>
</evidence>
<dbReference type="PANTHER" id="PTHR10133:SF27">
    <property type="entry name" value="DNA POLYMERASE NU"/>
    <property type="match status" value="1"/>
</dbReference>
<gene>
    <name evidence="17 21" type="primary">polA</name>
    <name evidence="21" type="ORF">GCM10008942_32730</name>
</gene>
<dbReference type="InterPro" id="IPR029060">
    <property type="entry name" value="PIN-like_dom_sf"/>
</dbReference>
<dbReference type="Gene3D" id="1.10.150.20">
    <property type="entry name" value="5' to 3' exonuclease, C-terminal subdomain"/>
    <property type="match status" value="2"/>
</dbReference>
<dbReference type="SUPFAM" id="SSF88723">
    <property type="entry name" value="PIN domain-like"/>
    <property type="match status" value="1"/>
</dbReference>
<dbReference type="InterPro" id="IPR020045">
    <property type="entry name" value="DNA_polI_H3TH"/>
</dbReference>
<comment type="similarity">
    <text evidence="1 17">Belongs to the DNA polymerase type-A family.</text>
</comment>
<comment type="function">
    <text evidence="17">In addition to polymerase activity, this DNA polymerase exhibits 3'-5' and 5'-3' exonuclease activity.</text>
</comment>
<dbReference type="NCBIfam" id="TIGR00593">
    <property type="entry name" value="pola"/>
    <property type="match status" value="1"/>
</dbReference>
<evidence type="ECO:0000256" key="6">
    <source>
        <dbReference type="ARBA" id="ARBA00022695"/>
    </source>
</evidence>
<dbReference type="PRINTS" id="PR00868">
    <property type="entry name" value="DNAPOLI"/>
</dbReference>
<evidence type="ECO:0000256" key="2">
    <source>
        <dbReference type="ARBA" id="ARBA00011541"/>
    </source>
</evidence>
<keyword evidence="5 17" id="KW-0808">Transferase</keyword>
<dbReference type="CDD" id="cd08637">
    <property type="entry name" value="DNA_pol_A_pol_I_C"/>
    <property type="match status" value="1"/>
</dbReference>
<dbReference type="InterPro" id="IPR012337">
    <property type="entry name" value="RNaseH-like_sf"/>
</dbReference>
<organism evidence="21 22">
    <name type="scientific">Rhizomicrobium electricum</name>
    <dbReference type="NCBI Taxonomy" id="480070"/>
    <lineage>
        <taxon>Bacteria</taxon>
        <taxon>Pseudomonadati</taxon>
        <taxon>Pseudomonadota</taxon>
        <taxon>Alphaproteobacteria</taxon>
        <taxon>Micropepsales</taxon>
        <taxon>Micropepsaceae</taxon>
        <taxon>Rhizomicrobium</taxon>
    </lineage>
</organism>
<feature type="domain" description="3'-5' exonuclease" evidence="18">
    <location>
        <begin position="346"/>
        <end position="540"/>
    </location>
</feature>
<dbReference type="Proteomes" id="UP001499951">
    <property type="component" value="Unassembled WGS sequence"/>
</dbReference>
<name>A0ABN1F3T3_9PROT</name>
<dbReference type="Gene3D" id="3.40.50.1010">
    <property type="entry name" value="5'-nuclease"/>
    <property type="match status" value="1"/>
</dbReference>
<protein>
    <recommendedName>
        <fullName evidence="4 16">DNA polymerase I</fullName>
        <ecNumber evidence="3 16">2.7.7.7</ecNumber>
    </recommendedName>
</protein>
<evidence type="ECO:0000256" key="17">
    <source>
        <dbReference type="RuleBase" id="RU004460"/>
    </source>
</evidence>
<dbReference type="SUPFAM" id="SSF53098">
    <property type="entry name" value="Ribonuclease H-like"/>
    <property type="match status" value="1"/>
</dbReference>
<evidence type="ECO:0000256" key="10">
    <source>
        <dbReference type="ARBA" id="ARBA00022801"/>
    </source>
</evidence>
<dbReference type="Pfam" id="PF00476">
    <property type="entry name" value="DNA_pol_A"/>
    <property type="match status" value="1"/>
</dbReference>
<reference evidence="21 22" key="1">
    <citation type="journal article" date="2019" name="Int. J. Syst. Evol. Microbiol.">
        <title>The Global Catalogue of Microorganisms (GCM) 10K type strain sequencing project: providing services to taxonomists for standard genome sequencing and annotation.</title>
        <authorList>
            <consortium name="The Broad Institute Genomics Platform"/>
            <consortium name="The Broad Institute Genome Sequencing Center for Infectious Disease"/>
            <person name="Wu L."/>
            <person name="Ma J."/>
        </authorList>
    </citation>
    <scope>NUCLEOTIDE SEQUENCE [LARGE SCALE GENOMIC DNA]</scope>
    <source>
        <strain evidence="21 22">JCM 15089</strain>
    </source>
</reference>
<dbReference type="InterPro" id="IPR036279">
    <property type="entry name" value="5-3_exonuclease_C_sf"/>
</dbReference>
<dbReference type="SUPFAM" id="SSF47807">
    <property type="entry name" value="5' to 3' exonuclease, C-terminal subdomain"/>
    <property type="match status" value="1"/>
</dbReference>
<dbReference type="Gene3D" id="3.30.420.10">
    <property type="entry name" value="Ribonuclease H-like superfamily/Ribonuclease H"/>
    <property type="match status" value="1"/>
</dbReference>
<keyword evidence="22" id="KW-1185">Reference proteome</keyword>
<dbReference type="CDD" id="cd06139">
    <property type="entry name" value="DNA_polA_I_Ecoli_like_exo"/>
    <property type="match status" value="1"/>
</dbReference>
<evidence type="ECO:0000259" key="18">
    <source>
        <dbReference type="SMART" id="SM00474"/>
    </source>
</evidence>
<dbReference type="Pfam" id="PF02739">
    <property type="entry name" value="5_3_exonuc_N"/>
    <property type="match status" value="1"/>
</dbReference>
<dbReference type="SMART" id="SM00475">
    <property type="entry name" value="53EXOc"/>
    <property type="match status" value="1"/>
</dbReference>
<dbReference type="CDD" id="cd09859">
    <property type="entry name" value="PIN_53EXO"/>
    <property type="match status" value="1"/>
</dbReference>
<feature type="domain" description="DNA-directed DNA polymerase family A palm" evidence="20">
    <location>
        <begin position="709"/>
        <end position="915"/>
    </location>
</feature>
<comment type="catalytic activity">
    <reaction evidence="15 17">
        <text>DNA(n) + a 2'-deoxyribonucleoside 5'-triphosphate = DNA(n+1) + diphosphate</text>
        <dbReference type="Rhea" id="RHEA:22508"/>
        <dbReference type="Rhea" id="RHEA-COMP:17339"/>
        <dbReference type="Rhea" id="RHEA-COMP:17340"/>
        <dbReference type="ChEBI" id="CHEBI:33019"/>
        <dbReference type="ChEBI" id="CHEBI:61560"/>
        <dbReference type="ChEBI" id="CHEBI:173112"/>
        <dbReference type="EC" id="2.7.7.7"/>
    </reaction>
</comment>
<dbReference type="InterPro" id="IPR001098">
    <property type="entry name" value="DNA-dir_DNA_pol_A_palm_dom"/>
</dbReference>
<dbReference type="Gene3D" id="1.20.1060.10">
    <property type="entry name" value="Taq DNA Polymerase, Chain T, domain 4"/>
    <property type="match status" value="1"/>
</dbReference>
<keyword evidence="14 17" id="KW-0234">DNA repair</keyword>
<dbReference type="CDD" id="cd09898">
    <property type="entry name" value="H3TH_53EXO"/>
    <property type="match status" value="1"/>
</dbReference>
<proteinExistence type="inferred from homology"/>
<keyword evidence="13 17" id="KW-0238">DNA-binding</keyword>
<evidence type="ECO:0000313" key="21">
    <source>
        <dbReference type="EMBL" id="GAA0581325.1"/>
    </source>
</evidence>
<dbReference type="InterPro" id="IPR019760">
    <property type="entry name" value="DNA-dir_DNA_pol_A_CS"/>
</dbReference>
<evidence type="ECO:0000256" key="9">
    <source>
        <dbReference type="ARBA" id="ARBA00022763"/>
    </source>
</evidence>
<evidence type="ECO:0000259" key="19">
    <source>
        <dbReference type="SMART" id="SM00475"/>
    </source>
</evidence>
<dbReference type="Pfam" id="PF01367">
    <property type="entry name" value="5_3_exonuc"/>
    <property type="match status" value="1"/>
</dbReference>
<keyword evidence="9 17" id="KW-0227">DNA damage</keyword>
<keyword evidence="10 17" id="KW-0378">Hydrolase</keyword>
<dbReference type="EMBL" id="BAAADD010000009">
    <property type="protein sequence ID" value="GAA0581325.1"/>
    <property type="molecule type" value="Genomic_DNA"/>
</dbReference>
<dbReference type="InterPro" id="IPR036397">
    <property type="entry name" value="RNaseH_sf"/>
</dbReference>
<keyword evidence="6 17" id="KW-0548">Nucleotidyltransferase</keyword>
<evidence type="ECO:0000256" key="15">
    <source>
        <dbReference type="ARBA" id="ARBA00049244"/>
    </source>
</evidence>
<evidence type="ECO:0000256" key="4">
    <source>
        <dbReference type="ARBA" id="ARBA00020311"/>
    </source>
</evidence>
<keyword evidence="8" id="KW-0540">Nuclease</keyword>
<dbReference type="Pfam" id="PF01612">
    <property type="entry name" value="DNA_pol_A_exo1"/>
    <property type="match status" value="1"/>
</dbReference>
<dbReference type="SMART" id="SM00482">
    <property type="entry name" value="POLAc"/>
    <property type="match status" value="1"/>
</dbReference>
<dbReference type="InterPro" id="IPR018320">
    <property type="entry name" value="DNA_polymerase_1"/>
</dbReference>
<feature type="domain" description="5'-3' exonuclease" evidence="19">
    <location>
        <begin position="8"/>
        <end position="267"/>
    </location>
</feature>
<keyword evidence="12 17" id="KW-0239">DNA-directed DNA polymerase</keyword>
<evidence type="ECO:0000256" key="12">
    <source>
        <dbReference type="ARBA" id="ARBA00022932"/>
    </source>
</evidence>
<evidence type="ECO:0000259" key="20">
    <source>
        <dbReference type="SMART" id="SM00482"/>
    </source>
</evidence>
<comment type="subunit">
    <text evidence="2">Single-chain monomer with multiple functions.</text>
</comment>
<dbReference type="InterPro" id="IPR008918">
    <property type="entry name" value="HhH2"/>
</dbReference>
<dbReference type="SUPFAM" id="SSF56672">
    <property type="entry name" value="DNA/RNA polymerases"/>
    <property type="match status" value="1"/>
</dbReference>
<evidence type="ECO:0000256" key="14">
    <source>
        <dbReference type="ARBA" id="ARBA00023204"/>
    </source>
</evidence>
<keyword evidence="11 17" id="KW-0269">Exonuclease</keyword>
<dbReference type="Gene3D" id="3.30.70.370">
    <property type="match status" value="1"/>
</dbReference>
<evidence type="ECO:0000256" key="3">
    <source>
        <dbReference type="ARBA" id="ARBA00012417"/>
    </source>
</evidence>